<evidence type="ECO:0000259" key="1">
    <source>
        <dbReference type="Pfam" id="PF08263"/>
    </source>
</evidence>
<gene>
    <name evidence="2" type="ORF">OMM_14221</name>
</gene>
<sequence>MESNIPEAERQALIDFYNSTGGDNWLDNANWLGESGTECAWFGVMCAENVLAIFMPDNNLNGEILNSFTNLQNLSS</sequence>
<dbReference type="Proteomes" id="UP000189670">
    <property type="component" value="Unassembled WGS sequence"/>
</dbReference>
<dbReference type="InterPro" id="IPR032675">
    <property type="entry name" value="LRR_dom_sf"/>
</dbReference>
<dbReference type="Gene3D" id="3.80.10.10">
    <property type="entry name" value="Ribonuclease Inhibitor"/>
    <property type="match status" value="1"/>
</dbReference>
<dbReference type="EMBL" id="ATBP01002805">
    <property type="protein sequence ID" value="ETR65454.1"/>
    <property type="molecule type" value="Genomic_DNA"/>
</dbReference>
<feature type="domain" description="Leucine-rich repeat-containing N-terminal plant-type" evidence="1">
    <location>
        <begin position="8"/>
        <end position="46"/>
    </location>
</feature>
<dbReference type="InterPro" id="IPR013210">
    <property type="entry name" value="LRR_N_plant-typ"/>
</dbReference>
<dbReference type="AlphaFoldDB" id="A0A1V1NSB8"/>
<name>A0A1V1NSB8_9BACT</name>
<feature type="non-terminal residue" evidence="2">
    <location>
        <position position="76"/>
    </location>
</feature>
<evidence type="ECO:0000313" key="2">
    <source>
        <dbReference type="EMBL" id="ETR65454.1"/>
    </source>
</evidence>
<organism evidence="2 3">
    <name type="scientific">Candidatus Magnetoglobus multicellularis str. Araruama</name>
    <dbReference type="NCBI Taxonomy" id="890399"/>
    <lineage>
        <taxon>Bacteria</taxon>
        <taxon>Pseudomonadati</taxon>
        <taxon>Thermodesulfobacteriota</taxon>
        <taxon>Desulfobacteria</taxon>
        <taxon>Desulfobacterales</taxon>
        <taxon>Desulfobacteraceae</taxon>
        <taxon>Candidatus Magnetoglobus</taxon>
    </lineage>
</organism>
<accession>A0A1V1NSB8</accession>
<reference evidence="3" key="1">
    <citation type="submission" date="2012-11" db="EMBL/GenBank/DDBJ databases">
        <authorList>
            <person name="Lucero-Rivera Y.E."/>
            <person name="Tovar-Ramirez D."/>
        </authorList>
    </citation>
    <scope>NUCLEOTIDE SEQUENCE [LARGE SCALE GENOMIC DNA]</scope>
    <source>
        <strain evidence="3">Araruama</strain>
    </source>
</reference>
<dbReference type="Pfam" id="PF08263">
    <property type="entry name" value="LRRNT_2"/>
    <property type="match status" value="1"/>
</dbReference>
<proteinExistence type="predicted"/>
<comment type="caution">
    <text evidence="2">The sequence shown here is derived from an EMBL/GenBank/DDBJ whole genome shotgun (WGS) entry which is preliminary data.</text>
</comment>
<protein>
    <recommendedName>
        <fullName evidence="1">Leucine-rich repeat-containing N-terminal plant-type domain-containing protein</fullName>
    </recommendedName>
</protein>
<evidence type="ECO:0000313" key="3">
    <source>
        <dbReference type="Proteomes" id="UP000189670"/>
    </source>
</evidence>